<comment type="caution">
    <text evidence="1">The sequence shown here is derived from an EMBL/GenBank/DDBJ whole genome shotgun (WGS) entry which is preliminary data.</text>
</comment>
<evidence type="ECO:0000313" key="2">
    <source>
        <dbReference type="Proteomes" id="UP001254075"/>
    </source>
</evidence>
<reference evidence="1" key="1">
    <citation type="submission" date="2023-08" db="EMBL/GenBank/DDBJ databases">
        <authorList>
            <person name="Page C.A."/>
            <person name="Perez-Diaz I.M."/>
        </authorList>
    </citation>
    <scope>NUCLEOTIDE SEQUENCE</scope>
    <source>
        <strain evidence="1">3.8.38</strain>
    </source>
</reference>
<dbReference type="Proteomes" id="UP001254075">
    <property type="component" value="Unassembled WGS sequence"/>
</dbReference>
<evidence type="ECO:0000313" key="1">
    <source>
        <dbReference type="EMBL" id="MDT7014665.1"/>
    </source>
</evidence>
<gene>
    <name evidence="1" type="ORF">RI532_09650</name>
</gene>
<name>A0AAW8W7M2_9LACO</name>
<sequence length="175" mass="20356">MLTQWSTTNYSITKGWLALINGIFKKYDEEATLENVLAELKEYRGLLIERQRLRLVSLSAQSYDGISSGPTNVNHEENKMIKRLTKLEEVEMHINLVKKSIELMAEVDDDSERLAAILDFRYLKGYGVTKTCYKYADKFGLPDFPRQTFNDHLREALLTFAEIYPRELRVEKNPS</sequence>
<organism evidence="1 2">
    <name type="scientific">Levilactobacillus namurensis</name>
    <dbReference type="NCBI Taxonomy" id="380393"/>
    <lineage>
        <taxon>Bacteria</taxon>
        <taxon>Bacillati</taxon>
        <taxon>Bacillota</taxon>
        <taxon>Bacilli</taxon>
        <taxon>Lactobacillales</taxon>
        <taxon>Lactobacillaceae</taxon>
        <taxon>Levilactobacillus</taxon>
    </lineage>
</organism>
<evidence type="ECO:0008006" key="3">
    <source>
        <dbReference type="Google" id="ProtNLM"/>
    </source>
</evidence>
<dbReference type="EMBL" id="JAVLAM010000001">
    <property type="protein sequence ID" value="MDT7014665.1"/>
    <property type="molecule type" value="Genomic_DNA"/>
</dbReference>
<protein>
    <recommendedName>
        <fullName evidence="3">Transcriptional regulator</fullName>
    </recommendedName>
</protein>
<dbReference type="AlphaFoldDB" id="A0AAW8W7M2"/>
<accession>A0AAW8W7M2</accession>
<proteinExistence type="predicted"/>